<dbReference type="InterPro" id="IPR002711">
    <property type="entry name" value="HNH"/>
</dbReference>
<dbReference type="Pfam" id="PF01844">
    <property type="entry name" value="HNH"/>
    <property type="match status" value="1"/>
</dbReference>
<dbReference type="EMBL" id="FLUA01000038">
    <property type="protein sequence ID" value="SBV65501.1"/>
    <property type="molecule type" value="Genomic_DNA"/>
</dbReference>
<reference evidence="3" key="1">
    <citation type="submission" date="2016-04" db="EMBL/GenBank/DDBJ databases">
        <authorList>
            <person name="Evans L.H."/>
            <person name="Alamgir A."/>
            <person name="Owens N."/>
            <person name="Weber N.D."/>
            <person name="Virtaneva K."/>
            <person name="Barbian K."/>
            <person name="Babar A."/>
            <person name="Rosenke K."/>
        </authorList>
    </citation>
    <scope>NUCLEOTIDE SEQUENCE</scope>
    <source>
        <strain evidence="2">86-2</strain>
        <strain evidence="3">92-3</strain>
    </source>
</reference>
<dbReference type="CDD" id="cd00085">
    <property type="entry name" value="HNHc"/>
    <property type="match status" value="1"/>
</dbReference>
<dbReference type="GO" id="GO:0003676">
    <property type="term" value="F:nucleic acid binding"/>
    <property type="evidence" value="ECO:0007669"/>
    <property type="project" value="InterPro"/>
</dbReference>
<dbReference type="SMART" id="SM00507">
    <property type="entry name" value="HNHc"/>
    <property type="match status" value="1"/>
</dbReference>
<dbReference type="EMBL" id="FLUB01000020">
    <property type="protein sequence ID" value="SBV67936.1"/>
    <property type="molecule type" value="Genomic_DNA"/>
</dbReference>
<keyword evidence="3" id="KW-0255">Endonuclease</keyword>
<organism evidence="3">
    <name type="scientific">uncultured Citrobacter sp</name>
    <dbReference type="NCBI Taxonomy" id="200446"/>
    <lineage>
        <taxon>Bacteria</taxon>
        <taxon>Pseudomonadati</taxon>
        <taxon>Pseudomonadota</taxon>
        <taxon>Gammaproteobacteria</taxon>
        <taxon>Enterobacterales</taxon>
        <taxon>Enterobacteriaceae</taxon>
        <taxon>Citrobacter</taxon>
        <taxon>environmental samples</taxon>
    </lineage>
</organism>
<evidence type="ECO:0000313" key="2">
    <source>
        <dbReference type="EMBL" id="SBV65501.1"/>
    </source>
</evidence>
<evidence type="ECO:0000313" key="3">
    <source>
        <dbReference type="EMBL" id="SBV67936.1"/>
    </source>
</evidence>
<gene>
    <name evidence="2" type="ORF">KL86CIT2_40123</name>
    <name evidence="3" type="ORF">KM92CIT3_80614</name>
</gene>
<dbReference type="AlphaFoldDB" id="A0A212IM89"/>
<dbReference type="InterPro" id="IPR003615">
    <property type="entry name" value="HNH_nuc"/>
</dbReference>
<dbReference type="GO" id="GO:0008270">
    <property type="term" value="F:zinc ion binding"/>
    <property type="evidence" value="ECO:0007669"/>
    <property type="project" value="InterPro"/>
</dbReference>
<dbReference type="Gene3D" id="1.10.30.50">
    <property type="match status" value="1"/>
</dbReference>
<accession>A0A212IM89</accession>
<sequence length="245" mass="28303">MMMSAKSKRTYKYGDQPIRITTVQVVAEQFGGAATANQVDDYLRGIFPHYKDDTRLNLIVNTVNCNRSYWSFNKTARRTDNVTHRHHQYDRLFKRGNIFEIYEPSVHGIWELYQDQQGKWCYRKVKSEFEKAVDAASELLPSERKEILEAESKTPELIEVTTRVYKRSPYVVAEVLLRANGKCQSCQRDAPFLKEDGTPFLEVHHIEWLSKGGEDSVENAIALCPNCHRQAHHGVLELVAVNKQD</sequence>
<proteinExistence type="predicted"/>
<dbReference type="GO" id="GO:0004519">
    <property type="term" value="F:endonuclease activity"/>
    <property type="evidence" value="ECO:0007669"/>
    <property type="project" value="UniProtKB-KW"/>
</dbReference>
<evidence type="ECO:0000259" key="1">
    <source>
        <dbReference type="SMART" id="SM00507"/>
    </source>
</evidence>
<name>A0A212IM89_9ENTR</name>
<keyword evidence="3" id="KW-0378">Hydrolase</keyword>
<keyword evidence="3" id="KW-0540">Nuclease</keyword>
<feature type="domain" description="HNH nuclease" evidence="1">
    <location>
        <begin position="170"/>
        <end position="229"/>
    </location>
</feature>
<protein>
    <submittedName>
        <fullName evidence="3">HNH endonuclease</fullName>
    </submittedName>
</protein>